<dbReference type="EMBL" id="OZ034816">
    <property type="protein sequence ID" value="CAL1379427.1"/>
    <property type="molecule type" value="Genomic_DNA"/>
</dbReference>
<sequence length="125" mass="14205">MGTCDFYGDLWDNGTLGFDLLARCDSRQRRLEWRGLEILSRLTTARGRGRGVAASRIRKLSTPSPLAASLLEDLPLRRLRNTETRASLLSFYQFNSSRGSPTLPFLRLPAMHQPRFEISVLVLVR</sequence>
<keyword evidence="2" id="KW-1185">Reference proteome</keyword>
<dbReference type="AlphaFoldDB" id="A0AAV2E0W9"/>
<evidence type="ECO:0000313" key="1">
    <source>
        <dbReference type="EMBL" id="CAL1379427.1"/>
    </source>
</evidence>
<name>A0AAV2E0W9_9ROSI</name>
<reference evidence="1 2" key="1">
    <citation type="submission" date="2024-04" db="EMBL/GenBank/DDBJ databases">
        <authorList>
            <person name="Fracassetti M."/>
        </authorList>
    </citation>
    <scope>NUCLEOTIDE SEQUENCE [LARGE SCALE GENOMIC DNA]</scope>
</reference>
<organism evidence="1 2">
    <name type="scientific">Linum trigynum</name>
    <dbReference type="NCBI Taxonomy" id="586398"/>
    <lineage>
        <taxon>Eukaryota</taxon>
        <taxon>Viridiplantae</taxon>
        <taxon>Streptophyta</taxon>
        <taxon>Embryophyta</taxon>
        <taxon>Tracheophyta</taxon>
        <taxon>Spermatophyta</taxon>
        <taxon>Magnoliopsida</taxon>
        <taxon>eudicotyledons</taxon>
        <taxon>Gunneridae</taxon>
        <taxon>Pentapetalae</taxon>
        <taxon>rosids</taxon>
        <taxon>fabids</taxon>
        <taxon>Malpighiales</taxon>
        <taxon>Linaceae</taxon>
        <taxon>Linum</taxon>
    </lineage>
</organism>
<dbReference type="Proteomes" id="UP001497516">
    <property type="component" value="Chromosome 3"/>
</dbReference>
<proteinExistence type="predicted"/>
<evidence type="ECO:0000313" key="2">
    <source>
        <dbReference type="Proteomes" id="UP001497516"/>
    </source>
</evidence>
<accession>A0AAV2E0W9</accession>
<protein>
    <submittedName>
        <fullName evidence="1">Uncharacterized protein</fullName>
    </submittedName>
</protein>
<gene>
    <name evidence="1" type="ORF">LTRI10_LOCUS20946</name>
</gene>